<evidence type="ECO:0000313" key="3">
    <source>
        <dbReference type="Proteomes" id="UP001054837"/>
    </source>
</evidence>
<reference evidence="2 3" key="1">
    <citation type="submission" date="2021-06" db="EMBL/GenBank/DDBJ databases">
        <title>Caerostris darwini draft genome.</title>
        <authorList>
            <person name="Kono N."/>
            <person name="Arakawa K."/>
        </authorList>
    </citation>
    <scope>NUCLEOTIDE SEQUENCE [LARGE SCALE GENOMIC DNA]</scope>
</reference>
<feature type="non-terminal residue" evidence="2">
    <location>
        <position position="108"/>
    </location>
</feature>
<evidence type="ECO:0000256" key="1">
    <source>
        <dbReference type="SAM" id="MobiDB-lite"/>
    </source>
</evidence>
<protein>
    <submittedName>
        <fullName evidence="2">Uncharacterized protein</fullName>
    </submittedName>
</protein>
<dbReference type="AlphaFoldDB" id="A0AAV4MYK7"/>
<sequence length="108" mass="11390">MLDFGGETGFGFRSERTCSFPSLAKARFFVSTVFMNPEMPQNSPRPPGSVRPSAANGQSTARAGSPIASTSTVTPAAMDFEPSTPTPTQTENIVDLSIGSAVAYLVER</sequence>
<feature type="compositionally biased region" description="Polar residues" evidence="1">
    <location>
        <begin position="55"/>
        <end position="74"/>
    </location>
</feature>
<comment type="caution">
    <text evidence="2">The sequence shown here is derived from an EMBL/GenBank/DDBJ whole genome shotgun (WGS) entry which is preliminary data.</text>
</comment>
<name>A0AAV4MYK7_9ARAC</name>
<dbReference type="Proteomes" id="UP001054837">
    <property type="component" value="Unassembled WGS sequence"/>
</dbReference>
<organism evidence="2 3">
    <name type="scientific">Caerostris darwini</name>
    <dbReference type="NCBI Taxonomy" id="1538125"/>
    <lineage>
        <taxon>Eukaryota</taxon>
        <taxon>Metazoa</taxon>
        <taxon>Ecdysozoa</taxon>
        <taxon>Arthropoda</taxon>
        <taxon>Chelicerata</taxon>
        <taxon>Arachnida</taxon>
        <taxon>Araneae</taxon>
        <taxon>Araneomorphae</taxon>
        <taxon>Entelegynae</taxon>
        <taxon>Araneoidea</taxon>
        <taxon>Araneidae</taxon>
        <taxon>Caerostris</taxon>
    </lineage>
</organism>
<feature type="region of interest" description="Disordered" evidence="1">
    <location>
        <begin position="36"/>
        <end position="93"/>
    </location>
</feature>
<keyword evidence="3" id="KW-1185">Reference proteome</keyword>
<dbReference type="EMBL" id="BPLQ01000924">
    <property type="protein sequence ID" value="GIX76481.1"/>
    <property type="molecule type" value="Genomic_DNA"/>
</dbReference>
<proteinExistence type="predicted"/>
<gene>
    <name evidence="2" type="ORF">CDAR_538071</name>
</gene>
<evidence type="ECO:0000313" key="2">
    <source>
        <dbReference type="EMBL" id="GIX76481.1"/>
    </source>
</evidence>
<accession>A0AAV4MYK7</accession>